<organism evidence="4 5">
    <name type="scientific">Abeliophyllum distichum</name>
    <dbReference type="NCBI Taxonomy" id="126358"/>
    <lineage>
        <taxon>Eukaryota</taxon>
        <taxon>Viridiplantae</taxon>
        <taxon>Streptophyta</taxon>
        <taxon>Embryophyta</taxon>
        <taxon>Tracheophyta</taxon>
        <taxon>Spermatophyta</taxon>
        <taxon>Magnoliopsida</taxon>
        <taxon>eudicotyledons</taxon>
        <taxon>Gunneridae</taxon>
        <taxon>Pentapetalae</taxon>
        <taxon>asterids</taxon>
        <taxon>lamiids</taxon>
        <taxon>Lamiales</taxon>
        <taxon>Oleaceae</taxon>
        <taxon>Forsythieae</taxon>
        <taxon>Abeliophyllum</taxon>
    </lineage>
</organism>
<keyword evidence="5" id="KW-1185">Reference proteome</keyword>
<evidence type="ECO:0000256" key="2">
    <source>
        <dbReference type="ARBA" id="ARBA00022840"/>
    </source>
</evidence>
<dbReference type="Proteomes" id="UP001604336">
    <property type="component" value="Unassembled WGS sequence"/>
</dbReference>
<dbReference type="EMBL" id="JBFOLK010000005">
    <property type="protein sequence ID" value="KAL2513087.1"/>
    <property type="molecule type" value="Genomic_DNA"/>
</dbReference>
<reference evidence="5" key="1">
    <citation type="submission" date="2024-07" db="EMBL/GenBank/DDBJ databases">
        <title>Two chromosome-level genome assemblies of Korean endemic species Abeliophyllum distichum and Forsythia ovata (Oleaceae).</title>
        <authorList>
            <person name="Jang H."/>
        </authorList>
    </citation>
    <scope>NUCLEOTIDE SEQUENCE [LARGE SCALE GENOMIC DNA]</scope>
</reference>
<feature type="domain" description="Protein kinase" evidence="3">
    <location>
        <begin position="1"/>
        <end position="112"/>
    </location>
</feature>
<dbReference type="AlphaFoldDB" id="A0ABD1TK25"/>
<dbReference type="GO" id="GO:0005524">
    <property type="term" value="F:ATP binding"/>
    <property type="evidence" value="ECO:0007669"/>
    <property type="project" value="UniProtKB-KW"/>
</dbReference>
<keyword evidence="2" id="KW-0067">ATP-binding</keyword>
<dbReference type="InterPro" id="IPR001245">
    <property type="entry name" value="Ser-Thr/Tyr_kinase_cat_dom"/>
</dbReference>
<accession>A0ABD1TK25</accession>
<protein>
    <submittedName>
        <fullName evidence="4">Wall-associated receptor kinase-like 16</fullName>
    </submittedName>
</protein>
<proteinExistence type="predicted"/>
<gene>
    <name evidence="4" type="ORF">Adt_18687</name>
</gene>
<evidence type="ECO:0000256" key="1">
    <source>
        <dbReference type="ARBA" id="ARBA00022741"/>
    </source>
</evidence>
<comment type="caution">
    <text evidence="4">The sequence shown here is derived from an EMBL/GenBank/DDBJ whole genome shotgun (WGS) entry which is preliminary data.</text>
</comment>
<dbReference type="Pfam" id="PF07714">
    <property type="entry name" value="PK_Tyr_Ser-Thr"/>
    <property type="match status" value="1"/>
</dbReference>
<keyword evidence="1" id="KW-0547">Nucleotide-binding</keyword>
<name>A0ABD1TK25_9LAMI</name>
<dbReference type="PROSITE" id="PS50011">
    <property type="entry name" value="PROTEIN_KINASE_DOM"/>
    <property type="match status" value="1"/>
</dbReference>
<evidence type="ECO:0000313" key="4">
    <source>
        <dbReference type="EMBL" id="KAL2513087.1"/>
    </source>
</evidence>
<dbReference type="InterPro" id="IPR011009">
    <property type="entry name" value="Kinase-like_dom_sf"/>
</dbReference>
<evidence type="ECO:0000259" key="3">
    <source>
        <dbReference type="PROSITE" id="PS50011"/>
    </source>
</evidence>
<dbReference type="Gene3D" id="1.10.510.10">
    <property type="entry name" value="Transferase(Phosphotransferase) domain 1"/>
    <property type="match status" value="1"/>
</dbReference>
<dbReference type="InterPro" id="IPR000719">
    <property type="entry name" value="Prot_kinase_dom"/>
</dbReference>
<evidence type="ECO:0000313" key="5">
    <source>
        <dbReference type="Proteomes" id="UP001604336"/>
    </source>
</evidence>
<dbReference type="SUPFAM" id="SSF56112">
    <property type="entry name" value="Protein kinase-like (PK-like)"/>
    <property type="match status" value="1"/>
</dbReference>
<dbReference type="PANTHER" id="PTHR27005:SF283">
    <property type="entry name" value="OS02G0633066 PROTEIN"/>
    <property type="match status" value="1"/>
</dbReference>
<dbReference type="PANTHER" id="PTHR27005">
    <property type="entry name" value="WALL-ASSOCIATED RECEPTOR KINASE-LIKE 21"/>
    <property type="match status" value="1"/>
</dbReference>
<dbReference type="InterPro" id="IPR045274">
    <property type="entry name" value="WAK-like"/>
</dbReference>
<sequence>MSIPPTKALFVNLIGCCLETRYPLLVYEFFTDKTLNDCIHDNASFLSWEIHLKIAEKTARAIVYFHDEMGTPIVHGNIKSFNILLDSDYTVKVALPSLDGCMGTIGYLNLEA</sequence>